<evidence type="ECO:0000313" key="1">
    <source>
        <dbReference type="EMBL" id="KAJ2791080.1"/>
    </source>
</evidence>
<dbReference type="EMBL" id="JANBUK010000206">
    <property type="protein sequence ID" value="KAJ2791080.1"/>
    <property type="molecule type" value="Genomic_DNA"/>
</dbReference>
<evidence type="ECO:0000313" key="2">
    <source>
        <dbReference type="Proteomes" id="UP001140066"/>
    </source>
</evidence>
<accession>A0ACC1KK74</accession>
<feature type="non-terminal residue" evidence="1">
    <location>
        <position position="1"/>
    </location>
</feature>
<comment type="caution">
    <text evidence="1">The sequence shown here is derived from an EMBL/GenBank/DDBJ whole genome shotgun (WGS) entry which is preliminary data.</text>
</comment>
<proteinExistence type="predicted"/>
<sequence length="345" mass="36594">SIARAKQDLAIHRRHLREGAPLWRICNKLMSRLDDMEQMVMLLPAQIPVADLIRLKNLTRKGKSQLVNMQLDALIKPNLIQTGDGDSDDLPLLTRAEMTGSIHQQPSMARFQGQQPRQSSLGAADSQTSPMGLSMSSTAASLCGILDQSTSNASPLSTVVDSGSSHSSLNPFTSMGSLAGLQLNKGSPDVRFAAGSNGFTSSSPSPSLIMPGPEHMHGKPMGIHQHTNSMLAGPLLPPPAGVAPINTNIVIDNNMAETLVNYFYMVASNQSQQSSVGSGSTNSLASPGMPMMSSAGLTMSSGGMLPSLPSMMPIQPVHQQHQQLFEHMYDPSAIPGLSENNGSFV</sequence>
<organism evidence="1 2">
    <name type="scientific">Coemansia linderi</name>
    <dbReference type="NCBI Taxonomy" id="2663919"/>
    <lineage>
        <taxon>Eukaryota</taxon>
        <taxon>Fungi</taxon>
        <taxon>Fungi incertae sedis</taxon>
        <taxon>Zoopagomycota</taxon>
        <taxon>Kickxellomycotina</taxon>
        <taxon>Kickxellomycetes</taxon>
        <taxon>Kickxellales</taxon>
        <taxon>Kickxellaceae</taxon>
        <taxon>Coemansia</taxon>
    </lineage>
</organism>
<reference evidence="1" key="1">
    <citation type="submission" date="2022-07" db="EMBL/GenBank/DDBJ databases">
        <title>Phylogenomic reconstructions and comparative analyses of Kickxellomycotina fungi.</title>
        <authorList>
            <person name="Reynolds N.K."/>
            <person name="Stajich J.E."/>
            <person name="Barry K."/>
            <person name="Grigoriev I.V."/>
            <person name="Crous P."/>
            <person name="Smith M.E."/>
        </authorList>
    </citation>
    <scope>NUCLEOTIDE SEQUENCE</scope>
    <source>
        <strain evidence="1">BCRC 34191</strain>
    </source>
</reference>
<dbReference type="Proteomes" id="UP001140066">
    <property type="component" value="Unassembled WGS sequence"/>
</dbReference>
<protein>
    <submittedName>
        <fullName evidence="1">Uncharacterized protein</fullName>
    </submittedName>
</protein>
<name>A0ACC1KK74_9FUNG</name>
<gene>
    <name evidence="1" type="ORF">GGI18_001391</name>
</gene>
<keyword evidence="2" id="KW-1185">Reference proteome</keyword>